<gene>
    <name evidence="2" type="ORF">J2W55_001041</name>
</gene>
<keyword evidence="1" id="KW-1133">Transmembrane helix</keyword>
<organism evidence="2 3">
    <name type="scientific">Mucilaginibacter pocheonensis</name>
    <dbReference type="NCBI Taxonomy" id="398050"/>
    <lineage>
        <taxon>Bacteria</taxon>
        <taxon>Pseudomonadati</taxon>
        <taxon>Bacteroidota</taxon>
        <taxon>Sphingobacteriia</taxon>
        <taxon>Sphingobacteriales</taxon>
        <taxon>Sphingobacteriaceae</taxon>
        <taxon>Mucilaginibacter</taxon>
    </lineage>
</organism>
<evidence type="ECO:0000313" key="3">
    <source>
        <dbReference type="Proteomes" id="UP001247620"/>
    </source>
</evidence>
<dbReference type="Pfam" id="PF07077">
    <property type="entry name" value="DUF1345"/>
    <property type="match status" value="1"/>
</dbReference>
<keyword evidence="1" id="KW-0472">Membrane</keyword>
<feature type="transmembrane region" description="Helical" evidence="1">
    <location>
        <begin position="85"/>
        <end position="105"/>
    </location>
</feature>
<feature type="transmembrane region" description="Helical" evidence="1">
    <location>
        <begin position="21"/>
        <end position="39"/>
    </location>
</feature>
<dbReference type="Proteomes" id="UP001247620">
    <property type="component" value="Unassembled WGS sequence"/>
</dbReference>
<dbReference type="EMBL" id="JAVDUU010000001">
    <property type="protein sequence ID" value="MDR6941213.1"/>
    <property type="molecule type" value="Genomic_DNA"/>
</dbReference>
<reference evidence="2 3" key="1">
    <citation type="submission" date="2023-07" db="EMBL/GenBank/DDBJ databases">
        <title>Sorghum-associated microbial communities from plants grown in Nebraska, USA.</title>
        <authorList>
            <person name="Schachtman D."/>
        </authorList>
    </citation>
    <scope>NUCLEOTIDE SEQUENCE [LARGE SCALE GENOMIC DNA]</scope>
    <source>
        <strain evidence="2 3">3262</strain>
    </source>
</reference>
<protein>
    <submittedName>
        <fullName evidence="2">Membrane protein</fullName>
    </submittedName>
</protein>
<dbReference type="InterPro" id="IPR009781">
    <property type="entry name" value="DUF1345"/>
</dbReference>
<feature type="transmembrane region" description="Helical" evidence="1">
    <location>
        <begin position="203"/>
        <end position="231"/>
    </location>
</feature>
<evidence type="ECO:0000313" key="2">
    <source>
        <dbReference type="EMBL" id="MDR6941213.1"/>
    </source>
</evidence>
<comment type="caution">
    <text evidence="2">The sequence shown here is derived from an EMBL/GenBank/DDBJ whole genome shotgun (WGS) entry which is preliminary data.</text>
</comment>
<sequence>MSAVTKNKAKVWLKFDAHVRLFISLIASAIALFLCWGHFSAPATVLITWIAFALMIIIMDWIIIMSSHPMEVRRIASIEDSSRTLIFLFVIIASLISMLAIFFLLKSSKELFPEAVTGHVLLAMASVIISWWLVHTIFALRYAHMFYATDPDDDQKKKPLGGLEFPGKEKDPDYLDFVYFSFVVGMTFQVSDVEISSRFIRRLAWIHGLIAFAFNTAIVALSINVISGLVAK</sequence>
<keyword evidence="3" id="KW-1185">Reference proteome</keyword>
<evidence type="ECO:0000256" key="1">
    <source>
        <dbReference type="SAM" id="Phobius"/>
    </source>
</evidence>
<feature type="transmembrane region" description="Helical" evidence="1">
    <location>
        <begin position="117"/>
        <end position="140"/>
    </location>
</feature>
<proteinExistence type="predicted"/>
<name>A0ABU1T799_9SPHI</name>
<keyword evidence="1" id="KW-0812">Transmembrane</keyword>
<dbReference type="RefSeq" id="WP_310092717.1">
    <property type="nucleotide sequence ID" value="NZ_JAVDUU010000001.1"/>
</dbReference>
<accession>A0ABU1T799</accession>
<feature type="transmembrane region" description="Helical" evidence="1">
    <location>
        <begin position="45"/>
        <end position="64"/>
    </location>
</feature>